<evidence type="ECO:0000313" key="3">
    <source>
        <dbReference type="Proteomes" id="UP000326725"/>
    </source>
</evidence>
<dbReference type="AlphaFoldDB" id="A0A5K1I5N3"/>
<protein>
    <submittedName>
        <fullName evidence="2">Uncharacterized protein</fullName>
    </submittedName>
</protein>
<sequence>MIDLMEIGRRLWEGDEPPTVMEASPKGRQAVDLMELGGEALDIPAGDPQALRESANFRNASASGKPHPPGFSANPQNPQPPRPAPAHEAEAIITALTRDVGRDLGLPLVTWLREVLAPMGRPERASLAAAIDDAFEAAQGPREARQEVAKLLDAHTPRQAHRDDLAGRPAWIEWIADRCPLVHEDRAFVCKRLKTLPPKAVERAARRYVETWQAAAAAESREAAKENRGRTEANRTLLALVK</sequence>
<evidence type="ECO:0000256" key="1">
    <source>
        <dbReference type="SAM" id="MobiDB-lite"/>
    </source>
</evidence>
<feature type="region of interest" description="Disordered" evidence="1">
    <location>
        <begin position="59"/>
        <end position="86"/>
    </location>
</feature>
<accession>A0A5K1I5N3</accession>
<organism evidence="2 3">
    <name type="scientific">Halomonas lysinitropha</name>
    <dbReference type="NCBI Taxonomy" id="2607506"/>
    <lineage>
        <taxon>Bacteria</taxon>
        <taxon>Pseudomonadati</taxon>
        <taxon>Pseudomonadota</taxon>
        <taxon>Gammaproteobacteria</taxon>
        <taxon>Oceanospirillales</taxon>
        <taxon>Halomonadaceae</taxon>
        <taxon>Halomonas</taxon>
    </lineage>
</organism>
<dbReference type="Proteomes" id="UP000326725">
    <property type="component" value="Unassembled WGS sequence"/>
</dbReference>
<gene>
    <name evidence="2" type="ORF">HALO32_02853</name>
</gene>
<evidence type="ECO:0000313" key="2">
    <source>
        <dbReference type="EMBL" id="VVZ96746.1"/>
    </source>
</evidence>
<keyword evidence="3" id="KW-1185">Reference proteome</keyword>
<reference evidence="2 3" key="1">
    <citation type="submission" date="2019-09" db="EMBL/GenBank/DDBJ databases">
        <authorList>
            <person name="Criscuolo A."/>
        </authorList>
    </citation>
    <scope>NUCLEOTIDE SEQUENCE [LARGE SCALE GENOMIC DNA]</scope>
    <source>
        <strain evidence="3">3(2)</strain>
    </source>
</reference>
<name>A0A5K1I5N3_9GAMM</name>
<proteinExistence type="predicted"/>
<dbReference type="RefSeq" id="WP_151444540.1">
    <property type="nucleotide sequence ID" value="NZ_CABVOU010000039.1"/>
</dbReference>
<dbReference type="EMBL" id="CABVOU010000039">
    <property type="protein sequence ID" value="VVZ96746.1"/>
    <property type="molecule type" value="Genomic_DNA"/>
</dbReference>